<dbReference type="EMBL" id="JAGPNK010000013">
    <property type="protein sequence ID" value="KAH7309568.1"/>
    <property type="molecule type" value="Genomic_DNA"/>
</dbReference>
<accession>A0A8K0WLR8</accession>
<name>A0A8K0WLR8_9HYPO</name>
<proteinExistence type="predicted"/>
<keyword evidence="3" id="KW-1185">Reference proteome</keyword>
<sequence length="319" mass="35271">MPSWPSPLQKHRCDSIQHPMDVPWLLDNPPLFLLNSGYPAAMDPELDRREAFQRECDALNLQMKLHCDAVCSLPIIGSVTPPSDEHCIAFVREELKRAVQLNEAFHRTAKPLCARVSAFRTVIILPAPVERAEFSKPALFPASMFPRTTLPVKSPPVEDHQRSSGMMQPIETPTVLQTTSPIPDDVSSLAGYMPGSSAYGSEASDQDKDQRDSLVVQTHTQGSTNEVGGLGQAQEHDAQESFHELEEVERESSYWEDSSVHDNTGADNPFGRCGRCRAQGDARCVLPPPPWHWGLQRYSCAACAAVGEPCDNIPDIMEE</sequence>
<dbReference type="AlphaFoldDB" id="A0A8K0WLR8"/>
<evidence type="ECO:0000313" key="2">
    <source>
        <dbReference type="EMBL" id="KAH7309568.1"/>
    </source>
</evidence>
<organism evidence="2 3">
    <name type="scientific">Stachybotrys elegans</name>
    <dbReference type="NCBI Taxonomy" id="80388"/>
    <lineage>
        <taxon>Eukaryota</taxon>
        <taxon>Fungi</taxon>
        <taxon>Dikarya</taxon>
        <taxon>Ascomycota</taxon>
        <taxon>Pezizomycotina</taxon>
        <taxon>Sordariomycetes</taxon>
        <taxon>Hypocreomycetidae</taxon>
        <taxon>Hypocreales</taxon>
        <taxon>Stachybotryaceae</taxon>
        <taxon>Stachybotrys</taxon>
    </lineage>
</organism>
<evidence type="ECO:0000313" key="3">
    <source>
        <dbReference type="Proteomes" id="UP000813444"/>
    </source>
</evidence>
<gene>
    <name evidence="2" type="ORF">B0I35DRAFT_440240</name>
</gene>
<feature type="region of interest" description="Disordered" evidence="1">
    <location>
        <begin position="181"/>
        <end position="269"/>
    </location>
</feature>
<reference evidence="2" key="1">
    <citation type="journal article" date="2021" name="Nat. Commun.">
        <title>Genetic determinants of endophytism in the Arabidopsis root mycobiome.</title>
        <authorList>
            <person name="Mesny F."/>
            <person name="Miyauchi S."/>
            <person name="Thiergart T."/>
            <person name="Pickel B."/>
            <person name="Atanasova L."/>
            <person name="Karlsson M."/>
            <person name="Huettel B."/>
            <person name="Barry K.W."/>
            <person name="Haridas S."/>
            <person name="Chen C."/>
            <person name="Bauer D."/>
            <person name="Andreopoulos W."/>
            <person name="Pangilinan J."/>
            <person name="LaButti K."/>
            <person name="Riley R."/>
            <person name="Lipzen A."/>
            <person name="Clum A."/>
            <person name="Drula E."/>
            <person name="Henrissat B."/>
            <person name="Kohler A."/>
            <person name="Grigoriev I.V."/>
            <person name="Martin F.M."/>
            <person name="Hacquard S."/>
        </authorList>
    </citation>
    <scope>NUCLEOTIDE SEQUENCE</scope>
    <source>
        <strain evidence="2">MPI-CAGE-CH-0235</strain>
    </source>
</reference>
<comment type="caution">
    <text evidence="2">The sequence shown here is derived from an EMBL/GenBank/DDBJ whole genome shotgun (WGS) entry which is preliminary data.</text>
</comment>
<feature type="compositionally biased region" description="Basic and acidic residues" evidence="1">
    <location>
        <begin position="234"/>
        <end position="253"/>
    </location>
</feature>
<dbReference type="Proteomes" id="UP000813444">
    <property type="component" value="Unassembled WGS sequence"/>
</dbReference>
<feature type="compositionally biased region" description="Polar residues" evidence="1">
    <location>
        <begin position="215"/>
        <end position="226"/>
    </location>
</feature>
<protein>
    <submittedName>
        <fullName evidence="2">Uncharacterized protein</fullName>
    </submittedName>
</protein>
<evidence type="ECO:0000256" key="1">
    <source>
        <dbReference type="SAM" id="MobiDB-lite"/>
    </source>
</evidence>